<proteinExistence type="predicted"/>
<accession>A0A975GG00</accession>
<reference evidence="1" key="1">
    <citation type="journal article" date="2021" name="Microb. Physiol.">
        <title>Proteogenomic Insights into the Physiology of Marine, Sulfate-Reducing, Filamentous Desulfonema limicola and Desulfonema magnum.</title>
        <authorList>
            <person name="Schnaars V."/>
            <person name="Wohlbrand L."/>
            <person name="Scheve S."/>
            <person name="Hinrichs C."/>
            <person name="Reinhardt R."/>
            <person name="Rabus R."/>
        </authorList>
    </citation>
    <scope>NUCLEOTIDE SEQUENCE</scope>
    <source>
        <strain evidence="1">5ac10</strain>
    </source>
</reference>
<keyword evidence="2" id="KW-1185">Reference proteome</keyword>
<dbReference type="KEGG" id="dli:dnl_20170"/>
<name>A0A975GG00_9BACT</name>
<dbReference type="PROSITE" id="PS51257">
    <property type="entry name" value="PROKAR_LIPOPROTEIN"/>
    <property type="match status" value="1"/>
</dbReference>
<evidence type="ECO:0000313" key="1">
    <source>
        <dbReference type="EMBL" id="QTA79739.1"/>
    </source>
</evidence>
<gene>
    <name evidence="1" type="ORF">dnl_20170</name>
</gene>
<sequence length="226" mass="25741">MKEMINPDSKILKFTAFVLILLLLIMTGGCSSDDDDESSISVCNFDNEDYRVELRRSSDHSIVSAFDIDSVLDVFDTCDTFEDVEEGRYYIYIKEHGSDESDRSVSFYLEEGEYRSFTIDSTGTLGDDSIGDEGVVSVCNYDNHDYIVELRRDSDNSVVDSFDLDDPNFYEVSGDCDEFDDVDQGNYYIAVYEPGSDEESRSEPFYLNGGEYEYFIIDDDGDVEKD</sequence>
<organism evidence="1 2">
    <name type="scientific">Desulfonema limicola</name>
    <dbReference type="NCBI Taxonomy" id="45656"/>
    <lineage>
        <taxon>Bacteria</taxon>
        <taxon>Pseudomonadati</taxon>
        <taxon>Thermodesulfobacteriota</taxon>
        <taxon>Desulfobacteria</taxon>
        <taxon>Desulfobacterales</taxon>
        <taxon>Desulfococcaceae</taxon>
        <taxon>Desulfonema</taxon>
    </lineage>
</organism>
<evidence type="ECO:0000313" key="2">
    <source>
        <dbReference type="Proteomes" id="UP000663720"/>
    </source>
</evidence>
<dbReference type="EMBL" id="CP061799">
    <property type="protein sequence ID" value="QTA79739.1"/>
    <property type="molecule type" value="Genomic_DNA"/>
</dbReference>
<dbReference type="AlphaFoldDB" id="A0A975GG00"/>
<protein>
    <submittedName>
        <fullName evidence="1">Uncharacterized protein</fullName>
    </submittedName>
</protein>
<dbReference type="RefSeq" id="WP_207691453.1">
    <property type="nucleotide sequence ID" value="NZ_CP061799.1"/>
</dbReference>
<dbReference type="Proteomes" id="UP000663720">
    <property type="component" value="Chromosome"/>
</dbReference>